<dbReference type="SUPFAM" id="SSF50022">
    <property type="entry name" value="ISP domain"/>
    <property type="match status" value="1"/>
</dbReference>
<protein>
    <submittedName>
        <fullName evidence="6">2Fe-2S Rieske-type ferredoxin</fullName>
    </submittedName>
</protein>
<organism evidence="6 7">
    <name type="scientific">Methanocella arvoryzae (strain DSM 22066 / NBRC 105507 / MRE50)</name>
    <dbReference type="NCBI Taxonomy" id="351160"/>
    <lineage>
        <taxon>Archaea</taxon>
        <taxon>Methanobacteriati</taxon>
        <taxon>Methanobacteriota</taxon>
        <taxon>Stenosarchaea group</taxon>
        <taxon>Methanomicrobia</taxon>
        <taxon>Methanocellales</taxon>
        <taxon>Methanocellaceae</taxon>
        <taxon>Methanocella</taxon>
    </lineage>
</organism>
<dbReference type="PROSITE" id="PS51296">
    <property type="entry name" value="RIESKE"/>
    <property type="match status" value="1"/>
</dbReference>
<dbReference type="RefSeq" id="WP_012036513.1">
    <property type="nucleotide sequence ID" value="NC_009464.1"/>
</dbReference>
<dbReference type="Pfam" id="PF00355">
    <property type="entry name" value="Rieske"/>
    <property type="match status" value="1"/>
</dbReference>
<evidence type="ECO:0000313" key="7">
    <source>
        <dbReference type="Proteomes" id="UP000000663"/>
    </source>
</evidence>
<dbReference type="OrthoDB" id="6837at2157"/>
<evidence type="ECO:0000313" key="6">
    <source>
        <dbReference type="EMBL" id="CAJ35992.1"/>
    </source>
</evidence>
<sequence>MVYTKVAKTADIQPGTIKGFVIDGKKIAVANVDGQFFSIEDSCPHQKQPLSQGMMMGNVVMCLYHGYRVDLTTGESLNTANERVKTYPAKVEGDDILIDV</sequence>
<keyword evidence="1" id="KW-0001">2Fe-2S</keyword>
<dbReference type="STRING" id="351160.RCIX586"/>
<dbReference type="InterPro" id="IPR036922">
    <property type="entry name" value="Rieske_2Fe-2S_sf"/>
</dbReference>
<dbReference type="EMBL" id="AM114193">
    <property type="protein sequence ID" value="CAJ35992.1"/>
    <property type="molecule type" value="Genomic_DNA"/>
</dbReference>
<keyword evidence="4" id="KW-0411">Iron-sulfur</keyword>
<feature type="domain" description="Rieske" evidence="5">
    <location>
        <begin position="4"/>
        <end position="98"/>
    </location>
</feature>
<dbReference type="eggNOG" id="arCOG02853">
    <property type="taxonomic scope" value="Archaea"/>
</dbReference>
<dbReference type="Proteomes" id="UP000000663">
    <property type="component" value="Chromosome"/>
</dbReference>
<dbReference type="GO" id="GO:0046872">
    <property type="term" value="F:metal ion binding"/>
    <property type="evidence" value="ECO:0007669"/>
    <property type="project" value="UniProtKB-KW"/>
</dbReference>
<dbReference type="PANTHER" id="PTHR21496:SF23">
    <property type="entry name" value="3-PHENYLPROPIONATE_CINNAMIC ACID DIOXYGENASE FERREDOXIN SUBUNIT"/>
    <property type="match status" value="1"/>
</dbReference>
<dbReference type="GeneID" id="5144289"/>
<dbReference type="KEGG" id="rci:RCIX586"/>
<reference evidence="6 7" key="1">
    <citation type="journal article" date="2006" name="Science">
        <title>Genome of rice cluster I archaea -- the key methane producers in the rice rhizosphere.</title>
        <authorList>
            <person name="Erkel C."/>
            <person name="Kube M."/>
            <person name="Reinhardt R."/>
            <person name="Liesack W."/>
        </authorList>
    </citation>
    <scope>NUCLEOTIDE SEQUENCE [LARGE SCALE GENOMIC DNA]</scope>
    <source>
        <strain evidence="7">DSM 22066 / NBRC 105507 / MRE50</strain>
    </source>
</reference>
<evidence type="ECO:0000259" key="5">
    <source>
        <dbReference type="PROSITE" id="PS51296"/>
    </source>
</evidence>
<evidence type="ECO:0000256" key="2">
    <source>
        <dbReference type="ARBA" id="ARBA00022723"/>
    </source>
</evidence>
<keyword evidence="7" id="KW-1185">Reference proteome</keyword>
<name>Q0W6K1_METAR</name>
<dbReference type="AlphaFoldDB" id="Q0W6K1"/>
<dbReference type="InterPro" id="IPR017941">
    <property type="entry name" value="Rieske_2Fe-2S"/>
</dbReference>
<evidence type="ECO:0000256" key="3">
    <source>
        <dbReference type="ARBA" id="ARBA00023004"/>
    </source>
</evidence>
<dbReference type="Gene3D" id="2.102.10.10">
    <property type="entry name" value="Rieske [2Fe-2S] iron-sulphur domain"/>
    <property type="match status" value="1"/>
</dbReference>
<accession>Q0W6K1</accession>
<proteinExistence type="predicted"/>
<keyword evidence="2" id="KW-0479">Metal-binding</keyword>
<evidence type="ECO:0000256" key="1">
    <source>
        <dbReference type="ARBA" id="ARBA00022714"/>
    </source>
</evidence>
<keyword evidence="3" id="KW-0408">Iron</keyword>
<dbReference type="PANTHER" id="PTHR21496">
    <property type="entry name" value="FERREDOXIN-RELATED"/>
    <property type="match status" value="1"/>
</dbReference>
<evidence type="ECO:0000256" key="4">
    <source>
        <dbReference type="ARBA" id="ARBA00023014"/>
    </source>
</evidence>
<gene>
    <name evidence="6" type="primary">fdx2-1</name>
    <name evidence="6" type="ORF">RCIX586</name>
</gene>
<dbReference type="GO" id="GO:0051537">
    <property type="term" value="F:2 iron, 2 sulfur cluster binding"/>
    <property type="evidence" value="ECO:0007669"/>
    <property type="project" value="UniProtKB-KW"/>
</dbReference>